<evidence type="ECO:0000313" key="4">
    <source>
        <dbReference type="Proteomes" id="UP000054662"/>
    </source>
</evidence>
<dbReference type="RefSeq" id="WP_058492297.1">
    <property type="nucleotide sequence ID" value="NZ_CBCRUR010000005.1"/>
</dbReference>
<evidence type="ECO:0000256" key="2">
    <source>
        <dbReference type="SAM" id="Phobius"/>
    </source>
</evidence>
<keyword evidence="2" id="KW-0812">Transmembrane</keyword>
<evidence type="ECO:0000256" key="1">
    <source>
        <dbReference type="SAM" id="MobiDB-lite"/>
    </source>
</evidence>
<dbReference type="Proteomes" id="UP000054662">
    <property type="component" value="Unassembled WGS sequence"/>
</dbReference>
<name>A0A0W1AK32_9GAMM</name>
<protein>
    <submittedName>
        <fullName evidence="3">Uncharacterized protein</fullName>
    </submittedName>
</protein>
<reference evidence="3 4" key="1">
    <citation type="submission" date="2015-11" db="EMBL/GenBank/DDBJ databases">
        <title>Genomic analysis of 38 Legionella species identifies large and diverse effector repertoires.</title>
        <authorList>
            <person name="Burstein D."/>
            <person name="Amaro F."/>
            <person name="Zusman T."/>
            <person name="Lifshitz Z."/>
            <person name="Cohen O."/>
            <person name="Gilbert J.A."/>
            <person name="Pupko T."/>
            <person name="Shuman H.A."/>
            <person name="Segal G."/>
        </authorList>
    </citation>
    <scope>NUCLEOTIDE SEQUENCE [LARGE SCALE GENOMIC DNA]</scope>
    <source>
        <strain evidence="3 4">ATCC 49508</strain>
    </source>
</reference>
<organism evidence="3 4">
    <name type="scientific">Legionella worsleiensis</name>
    <dbReference type="NCBI Taxonomy" id="45076"/>
    <lineage>
        <taxon>Bacteria</taxon>
        <taxon>Pseudomonadati</taxon>
        <taxon>Pseudomonadota</taxon>
        <taxon>Gammaproteobacteria</taxon>
        <taxon>Legionellales</taxon>
        <taxon>Legionellaceae</taxon>
        <taxon>Legionella</taxon>
    </lineage>
</organism>
<dbReference type="PATRIC" id="fig|45076.6.peg.514"/>
<feature type="transmembrane region" description="Helical" evidence="2">
    <location>
        <begin position="159"/>
        <end position="183"/>
    </location>
</feature>
<dbReference type="EMBL" id="LNZC01000003">
    <property type="protein sequence ID" value="KTD81684.1"/>
    <property type="molecule type" value="Genomic_DNA"/>
</dbReference>
<accession>A0A0W1AK32</accession>
<gene>
    <name evidence="3" type="ORF">Lwor_0466</name>
</gene>
<keyword evidence="2" id="KW-0472">Membrane</keyword>
<sequence>MSELFVLNHENAEEVVEVFQSINSELSVTPVSFAQESSSPSHTQPAGIVVCFPADEFDTTSPQLCAQIEQFLKINNFNSTLPIIPVIYQADPEFKNLGKLSSEHQSLNLLNIPLVWYKNETAEEFKAKIAKANFQSGYHVNTVSIDIQLSRKNVDIARAAIIAGSVILAIALGILTGALVGGLVFGGPLAVFLGVTLGVIVGGVTGGLAGSLMMSASDSSAAALKDEQERATELKQTEERDRRDTNINTLKAILFPAKPDASQSSAQTEEVQHHSAPFARLTTSSKLGTRSMERANQEPVDSDESQRSCRTR</sequence>
<proteinExistence type="predicted"/>
<keyword evidence="2" id="KW-1133">Transmembrane helix</keyword>
<keyword evidence="4" id="KW-1185">Reference proteome</keyword>
<evidence type="ECO:0000313" key="3">
    <source>
        <dbReference type="EMBL" id="KTD81684.1"/>
    </source>
</evidence>
<dbReference type="STRING" id="45076.Lwor_0466"/>
<feature type="region of interest" description="Disordered" evidence="1">
    <location>
        <begin position="257"/>
        <end position="312"/>
    </location>
</feature>
<dbReference type="AlphaFoldDB" id="A0A0W1AK32"/>
<feature type="transmembrane region" description="Helical" evidence="2">
    <location>
        <begin position="189"/>
        <end position="209"/>
    </location>
</feature>
<comment type="caution">
    <text evidence="3">The sequence shown here is derived from an EMBL/GenBank/DDBJ whole genome shotgun (WGS) entry which is preliminary data.</text>
</comment>